<evidence type="ECO:0000313" key="2">
    <source>
        <dbReference type="EMBL" id="OIP55564.1"/>
    </source>
</evidence>
<keyword evidence="1" id="KW-0812">Transmembrane</keyword>
<evidence type="ECO:0000256" key="1">
    <source>
        <dbReference type="SAM" id="Phobius"/>
    </source>
</evidence>
<reference evidence="2 3" key="1">
    <citation type="journal article" date="2016" name="Environ. Microbiol.">
        <title>Genomic resolution of a cold subsurface aquifer community provides metabolic insights for novel microbes adapted to high CO concentrations.</title>
        <authorList>
            <person name="Probst A.J."/>
            <person name="Castelle C.J."/>
            <person name="Singh A."/>
            <person name="Brown C.T."/>
            <person name="Anantharaman K."/>
            <person name="Sharon I."/>
            <person name="Hug L.A."/>
            <person name="Burstein D."/>
            <person name="Emerson J.B."/>
            <person name="Thomas B.C."/>
            <person name="Banfield J.F."/>
        </authorList>
    </citation>
    <scope>NUCLEOTIDE SEQUENCE [LARGE SCALE GENOMIC DNA]</scope>
    <source>
        <strain evidence="2">CG2_30_39_24</strain>
    </source>
</reference>
<comment type="caution">
    <text evidence="2">The sequence shown here is derived from an EMBL/GenBank/DDBJ whole genome shotgun (WGS) entry which is preliminary data.</text>
</comment>
<dbReference type="AlphaFoldDB" id="A0A1J5F5T1"/>
<sequence length="81" mass="9197">MFKKFFKKERQDAELVAEVQDLGVETVDLMHRRELGYAGLQERVRGARNIKYARLTWIIALISAIASVISATAAWFAVLKS</sequence>
<evidence type="ECO:0000313" key="3">
    <source>
        <dbReference type="Proteomes" id="UP000183922"/>
    </source>
</evidence>
<proteinExistence type="predicted"/>
<feature type="transmembrane region" description="Helical" evidence="1">
    <location>
        <begin position="55"/>
        <end position="78"/>
    </location>
</feature>
<protein>
    <submittedName>
        <fullName evidence="2">Uncharacterized protein</fullName>
    </submittedName>
</protein>
<dbReference type="Proteomes" id="UP000183922">
    <property type="component" value="Unassembled WGS sequence"/>
</dbReference>
<dbReference type="EMBL" id="MNYR01000041">
    <property type="protein sequence ID" value="OIP55564.1"/>
    <property type="molecule type" value="Genomic_DNA"/>
</dbReference>
<name>A0A1J5F5T1_9BACT</name>
<keyword evidence="1" id="KW-0472">Membrane</keyword>
<accession>A0A1J5F5T1</accession>
<gene>
    <name evidence="2" type="ORF">AUK13_02680</name>
</gene>
<organism evidence="2 3">
    <name type="scientific">Candidatus Kuenenbacteria bacterium CG2_30_39_24</name>
    <dbReference type="NCBI Taxonomy" id="1805236"/>
    <lineage>
        <taxon>Bacteria</taxon>
        <taxon>Candidatus Kueneniibacteriota</taxon>
    </lineage>
</organism>
<dbReference type="STRING" id="1805236.AUK13_02680"/>
<keyword evidence="1" id="KW-1133">Transmembrane helix</keyword>